<keyword evidence="2" id="KW-1185">Reference proteome</keyword>
<proteinExistence type="predicted"/>
<sequence length="97" mass="10864">MRVVNAKIIASRNDGIDIKFSNGMREFVAALEKSAIAFEDIKNNEVNVKVYSMIRNCCSAAPLYVLESGKNEDEDLEIKELLDLFIKLIGKDIKGIL</sequence>
<evidence type="ECO:0000313" key="1">
    <source>
        <dbReference type="EMBL" id="SDP34280.1"/>
    </source>
</evidence>
<gene>
    <name evidence="1" type="ORF">SAMN04488529_10459</name>
</gene>
<evidence type="ECO:0000313" key="2">
    <source>
        <dbReference type="Proteomes" id="UP000198597"/>
    </source>
</evidence>
<dbReference type="OrthoDB" id="1934953at2"/>
<dbReference type="EMBL" id="FNJM01000004">
    <property type="protein sequence ID" value="SDP34280.1"/>
    <property type="molecule type" value="Genomic_DNA"/>
</dbReference>
<accession>A0A1H0RXR1</accession>
<name>A0A1H0RXR1_9CLOT</name>
<organism evidence="1 2">
    <name type="scientific">Clostridium gasigenes</name>
    <dbReference type="NCBI Taxonomy" id="94869"/>
    <lineage>
        <taxon>Bacteria</taxon>
        <taxon>Bacillati</taxon>
        <taxon>Bacillota</taxon>
        <taxon>Clostridia</taxon>
        <taxon>Eubacteriales</taxon>
        <taxon>Clostridiaceae</taxon>
        <taxon>Clostridium</taxon>
    </lineage>
</organism>
<reference evidence="1 2" key="1">
    <citation type="submission" date="2016-10" db="EMBL/GenBank/DDBJ databases">
        <authorList>
            <person name="de Groot N.N."/>
        </authorList>
    </citation>
    <scope>NUCLEOTIDE SEQUENCE [LARGE SCALE GENOMIC DNA]</scope>
    <source>
        <strain evidence="1 2">DSM 12272</strain>
    </source>
</reference>
<dbReference type="RefSeq" id="WP_089968422.1">
    <property type="nucleotide sequence ID" value="NZ_CP071376.1"/>
</dbReference>
<dbReference type="Proteomes" id="UP000198597">
    <property type="component" value="Unassembled WGS sequence"/>
</dbReference>
<protein>
    <submittedName>
        <fullName evidence="1">Uncharacterized protein</fullName>
    </submittedName>
</protein>
<dbReference type="STRING" id="94869.SAMN04488529_10459"/>
<dbReference type="GeneID" id="65308552"/>
<dbReference type="AlphaFoldDB" id="A0A1H0RXR1"/>